<gene>
    <name evidence="1" type="ORF">I79_005770</name>
</gene>
<sequence>MARHDQIVAVIQISDSQSLIQELIMKNVHIDPTVFCEDICMFLQSAYIKRSVLPLAENE</sequence>
<dbReference type="EMBL" id="JH000169">
    <property type="protein sequence ID" value="EGV98443.1"/>
    <property type="molecule type" value="Genomic_DNA"/>
</dbReference>
<name>G3H617_CRIGR</name>
<reference evidence="2" key="1">
    <citation type="journal article" date="2011" name="Nat. Biotechnol.">
        <title>The genomic sequence of the Chinese hamster ovary (CHO)-K1 cell line.</title>
        <authorList>
            <person name="Xu X."/>
            <person name="Nagarajan H."/>
            <person name="Lewis N.E."/>
            <person name="Pan S."/>
            <person name="Cai Z."/>
            <person name="Liu X."/>
            <person name="Chen W."/>
            <person name="Xie M."/>
            <person name="Wang W."/>
            <person name="Hammond S."/>
            <person name="Andersen M.R."/>
            <person name="Neff N."/>
            <person name="Passarelli B."/>
            <person name="Koh W."/>
            <person name="Fan H.C."/>
            <person name="Wang J."/>
            <person name="Gui Y."/>
            <person name="Lee K.H."/>
            <person name="Betenbaugh M.J."/>
            <person name="Quake S.R."/>
            <person name="Famili I."/>
            <person name="Palsson B.O."/>
            <person name="Wang J."/>
        </authorList>
    </citation>
    <scope>NUCLEOTIDE SEQUENCE [LARGE SCALE GENOMIC DNA]</scope>
    <source>
        <strain evidence="2">CHO K1 cell line</strain>
    </source>
</reference>
<dbReference type="Proteomes" id="UP000001075">
    <property type="component" value="Unassembled WGS sequence"/>
</dbReference>
<proteinExistence type="predicted"/>
<dbReference type="InParanoid" id="G3H617"/>
<protein>
    <submittedName>
        <fullName evidence="1">Uncharacterized protein</fullName>
    </submittedName>
</protein>
<evidence type="ECO:0000313" key="1">
    <source>
        <dbReference type="EMBL" id="EGV98443.1"/>
    </source>
</evidence>
<organism evidence="1 2">
    <name type="scientific">Cricetulus griseus</name>
    <name type="common">Chinese hamster</name>
    <name type="synonym">Cricetulus barabensis griseus</name>
    <dbReference type="NCBI Taxonomy" id="10029"/>
    <lineage>
        <taxon>Eukaryota</taxon>
        <taxon>Metazoa</taxon>
        <taxon>Chordata</taxon>
        <taxon>Craniata</taxon>
        <taxon>Vertebrata</taxon>
        <taxon>Euteleostomi</taxon>
        <taxon>Mammalia</taxon>
        <taxon>Eutheria</taxon>
        <taxon>Euarchontoglires</taxon>
        <taxon>Glires</taxon>
        <taxon>Rodentia</taxon>
        <taxon>Myomorpha</taxon>
        <taxon>Muroidea</taxon>
        <taxon>Cricetidae</taxon>
        <taxon>Cricetinae</taxon>
        <taxon>Cricetulus</taxon>
    </lineage>
</organism>
<evidence type="ECO:0000313" key="2">
    <source>
        <dbReference type="Proteomes" id="UP000001075"/>
    </source>
</evidence>
<accession>G3H617</accession>
<dbReference type="AlphaFoldDB" id="G3H617"/>